<reference evidence="2" key="1">
    <citation type="submission" date="2023-10" db="EMBL/GenBank/DDBJ databases">
        <title>Genome assembly of Pristionchus species.</title>
        <authorList>
            <person name="Yoshida K."/>
            <person name="Sommer R.J."/>
        </authorList>
    </citation>
    <scope>NUCLEOTIDE SEQUENCE</scope>
    <source>
        <strain evidence="2">RS0144</strain>
    </source>
</reference>
<name>A0AAV5U4V3_9BILA</name>
<evidence type="ECO:0000313" key="3">
    <source>
        <dbReference type="Proteomes" id="UP001432027"/>
    </source>
</evidence>
<feature type="region of interest" description="Disordered" evidence="1">
    <location>
        <begin position="40"/>
        <end position="71"/>
    </location>
</feature>
<accession>A0AAV5U4V3</accession>
<dbReference type="AlphaFoldDB" id="A0AAV5U4V3"/>
<dbReference type="Proteomes" id="UP001432027">
    <property type="component" value="Unassembled WGS sequence"/>
</dbReference>
<organism evidence="2 3">
    <name type="scientific">Pristionchus entomophagus</name>
    <dbReference type="NCBI Taxonomy" id="358040"/>
    <lineage>
        <taxon>Eukaryota</taxon>
        <taxon>Metazoa</taxon>
        <taxon>Ecdysozoa</taxon>
        <taxon>Nematoda</taxon>
        <taxon>Chromadorea</taxon>
        <taxon>Rhabditida</taxon>
        <taxon>Rhabditina</taxon>
        <taxon>Diplogasteromorpha</taxon>
        <taxon>Diplogasteroidea</taxon>
        <taxon>Neodiplogasteridae</taxon>
        <taxon>Pristionchus</taxon>
    </lineage>
</organism>
<comment type="caution">
    <text evidence="2">The sequence shown here is derived from an EMBL/GenBank/DDBJ whole genome shotgun (WGS) entry which is preliminary data.</text>
</comment>
<evidence type="ECO:0000313" key="2">
    <source>
        <dbReference type="EMBL" id="GMT01807.1"/>
    </source>
</evidence>
<feature type="non-terminal residue" evidence="2">
    <location>
        <position position="1"/>
    </location>
</feature>
<keyword evidence="3" id="KW-1185">Reference proteome</keyword>
<feature type="compositionally biased region" description="Acidic residues" evidence="1">
    <location>
        <begin position="61"/>
        <end position="71"/>
    </location>
</feature>
<sequence length="71" mass="8642">LVAQELFHLQISQSVEINHNNWPPHRVLIRRVLAEQLENERRADRRERRRRRKEQGREAEDSFDEAEEQAV</sequence>
<evidence type="ECO:0000256" key="1">
    <source>
        <dbReference type="SAM" id="MobiDB-lite"/>
    </source>
</evidence>
<protein>
    <submittedName>
        <fullName evidence="2">Uncharacterized protein</fullName>
    </submittedName>
</protein>
<proteinExistence type="predicted"/>
<gene>
    <name evidence="2" type="ORF">PENTCL1PPCAC_23981</name>
</gene>
<dbReference type="EMBL" id="BTSX01000005">
    <property type="protein sequence ID" value="GMT01807.1"/>
    <property type="molecule type" value="Genomic_DNA"/>
</dbReference>